<dbReference type="Proteomes" id="UP000823736">
    <property type="component" value="Unassembled WGS sequence"/>
</dbReference>
<comment type="caution">
    <text evidence="1">The sequence shown here is derived from an EMBL/GenBank/DDBJ whole genome shotgun (WGS) entry which is preliminary data.</text>
</comment>
<keyword evidence="2" id="KW-1185">Reference proteome</keyword>
<evidence type="ECO:0000313" key="2">
    <source>
        <dbReference type="Proteomes" id="UP000823736"/>
    </source>
</evidence>
<dbReference type="RefSeq" id="WP_209491520.1">
    <property type="nucleotide sequence ID" value="NZ_JAGGLC010000003.1"/>
</dbReference>
<name>A0A8T4GWG4_9EURY</name>
<dbReference type="OrthoDB" id="312892at2157"/>
<dbReference type="EMBL" id="JAGGLC010000003">
    <property type="protein sequence ID" value="MBP1987256.1"/>
    <property type="molecule type" value="Genomic_DNA"/>
</dbReference>
<sequence>MSRGQDFARFTSGVGAALEVEIGAVDDEPCAVGPCDSDAVYRVPWPSVGGDVAYCGYHLARYRARHPELWERLQEAVDEDLTAYATRGDRFLTFDEVPETLFDEQFVAVALLATGRALYEEDDPDETVVYLTVDRSLEIDSREEIPRSLAGDLLTWVEEARGVHEWADDALAALYGGGEP</sequence>
<organism evidence="1 2">
    <name type="scientific">Halolamina salifodinae</name>
    <dbReference type="NCBI Taxonomy" id="1202767"/>
    <lineage>
        <taxon>Archaea</taxon>
        <taxon>Methanobacteriati</taxon>
        <taxon>Methanobacteriota</taxon>
        <taxon>Stenosarchaea group</taxon>
        <taxon>Halobacteria</taxon>
        <taxon>Halobacteriales</taxon>
        <taxon>Haloferacaceae</taxon>
    </lineage>
</organism>
<proteinExistence type="predicted"/>
<protein>
    <submittedName>
        <fullName evidence="1">Uncharacterized protein</fullName>
    </submittedName>
</protein>
<reference evidence="1" key="1">
    <citation type="submission" date="2021-03" db="EMBL/GenBank/DDBJ databases">
        <title>Genomic Encyclopedia of Type Strains, Phase IV (KMG-IV): sequencing the most valuable type-strain genomes for metagenomic binning, comparative biology and taxonomic classification.</title>
        <authorList>
            <person name="Goeker M."/>
        </authorList>
    </citation>
    <scope>NUCLEOTIDE SEQUENCE</scope>
    <source>
        <strain evidence="1">DSM 26232</strain>
    </source>
</reference>
<evidence type="ECO:0000313" key="1">
    <source>
        <dbReference type="EMBL" id="MBP1987256.1"/>
    </source>
</evidence>
<dbReference type="AlphaFoldDB" id="A0A8T4GWG4"/>
<gene>
    <name evidence="1" type="ORF">J2753_001754</name>
</gene>
<accession>A0A8T4GWG4</accession>